<keyword evidence="1" id="KW-0456">Lyase</keyword>
<dbReference type="SUPFAM" id="SSF52096">
    <property type="entry name" value="ClpP/crotonase"/>
    <property type="match status" value="1"/>
</dbReference>
<organism evidence="1">
    <name type="scientific">uncultured Pseudonocardia sp</name>
    <dbReference type="NCBI Taxonomy" id="211455"/>
    <lineage>
        <taxon>Bacteria</taxon>
        <taxon>Bacillati</taxon>
        <taxon>Actinomycetota</taxon>
        <taxon>Actinomycetes</taxon>
        <taxon>Pseudonocardiales</taxon>
        <taxon>Pseudonocardiaceae</taxon>
        <taxon>Pseudonocardia</taxon>
        <taxon>environmental samples</taxon>
    </lineage>
</organism>
<dbReference type="InterPro" id="IPR001753">
    <property type="entry name" value="Enoyl-CoA_hydra/iso"/>
</dbReference>
<dbReference type="InterPro" id="IPR029045">
    <property type="entry name" value="ClpP/crotonase-like_dom_sf"/>
</dbReference>
<protein>
    <submittedName>
        <fullName evidence="1">Enoyl-CoA hydratase</fullName>
        <ecNumber evidence="1">4.2.1.17</ecNumber>
    </submittedName>
</protein>
<dbReference type="EC" id="4.2.1.17" evidence="1"/>
<dbReference type="Pfam" id="PF00378">
    <property type="entry name" value="ECH_1"/>
    <property type="match status" value="1"/>
</dbReference>
<proteinExistence type="predicted"/>
<dbReference type="AlphaFoldDB" id="A0A6J4QK82"/>
<gene>
    <name evidence="1" type="ORF">AVDCRST_MAG66-4116</name>
</gene>
<dbReference type="PANTHER" id="PTHR43459">
    <property type="entry name" value="ENOYL-COA HYDRATASE"/>
    <property type="match status" value="1"/>
</dbReference>
<sequence length="264" mass="27628">MPDAPPRLRTENRDGTAIATLCRPDGSNGLDRAAADALHTWAEDVSAAAEGGTIRVAVLRNEGFAFSVGGDLRAFDASADFAEELRYVATRLHEALKILGAMPLPLVVAVDGVVAGAGVGIVMAADVAVASASSKFRMAYLGVGFSPDGGGSWQLARRLGHARAAEFALSNRVMRADEALSLGMVSRVVAVDDFETAVDELTTQLAGAPKEAVAETLRLLRTAGSRSLDEHLDDEARSIVRLSRTPDGVEGVAAFLGKRQPAFS</sequence>
<dbReference type="GO" id="GO:0004300">
    <property type="term" value="F:enoyl-CoA hydratase activity"/>
    <property type="evidence" value="ECO:0007669"/>
    <property type="project" value="UniProtKB-EC"/>
</dbReference>
<accession>A0A6J4QK82</accession>
<dbReference type="Gene3D" id="3.90.226.10">
    <property type="entry name" value="2-enoyl-CoA Hydratase, Chain A, domain 1"/>
    <property type="match status" value="1"/>
</dbReference>
<name>A0A6J4QK82_9PSEU</name>
<evidence type="ECO:0000313" key="1">
    <source>
        <dbReference type="EMBL" id="CAA9442318.1"/>
    </source>
</evidence>
<dbReference type="EMBL" id="CADCUS010000561">
    <property type="protein sequence ID" value="CAA9442318.1"/>
    <property type="molecule type" value="Genomic_DNA"/>
</dbReference>
<reference evidence="1" key="1">
    <citation type="submission" date="2020-02" db="EMBL/GenBank/DDBJ databases">
        <authorList>
            <person name="Meier V. D."/>
        </authorList>
    </citation>
    <scope>NUCLEOTIDE SEQUENCE</scope>
    <source>
        <strain evidence="1">AVDCRST_MAG66</strain>
    </source>
</reference>
<dbReference type="PANTHER" id="PTHR43459:SF1">
    <property type="entry name" value="EG:BACN32G11.4 PROTEIN"/>
    <property type="match status" value="1"/>
</dbReference>
<dbReference type="CDD" id="cd06558">
    <property type="entry name" value="crotonase-like"/>
    <property type="match status" value="1"/>
</dbReference>